<dbReference type="RefSeq" id="XP_068348879.1">
    <property type="nucleotide sequence ID" value="XM_068495438.1"/>
</dbReference>
<organism evidence="2 3">
    <name type="scientific">Tritrichomonas foetus</name>
    <dbReference type="NCBI Taxonomy" id="1144522"/>
    <lineage>
        <taxon>Eukaryota</taxon>
        <taxon>Metamonada</taxon>
        <taxon>Parabasalia</taxon>
        <taxon>Tritrichomonadida</taxon>
        <taxon>Tritrichomonadidae</taxon>
        <taxon>Tritrichomonas</taxon>
    </lineage>
</organism>
<reference evidence="2" key="1">
    <citation type="submission" date="2016-10" db="EMBL/GenBank/DDBJ databases">
        <authorList>
            <person name="Benchimol M."/>
            <person name="Almeida L.G."/>
            <person name="Vasconcelos A.T."/>
            <person name="Perreira-Neves A."/>
            <person name="Rosa I.A."/>
            <person name="Tasca T."/>
            <person name="Bogo M.R."/>
            <person name="de Souza W."/>
        </authorList>
    </citation>
    <scope>NUCLEOTIDE SEQUENCE [LARGE SCALE GENOMIC DNA]</scope>
    <source>
        <strain evidence="2">K</strain>
    </source>
</reference>
<comment type="caution">
    <text evidence="2">The sequence shown here is derived from an EMBL/GenBank/DDBJ whole genome shotgun (WGS) entry which is preliminary data.</text>
</comment>
<sequence length="1381" mass="159449">MSMFFYIKPNRQKKLEENNNDGNQYLRRERFHCDIYPEILKQQKIDHQIGMPCFSSYLPSVIFQNTVTHPYLLFYAQEKQYLALKYGGGKNSCQSSNKSIIKQLADYYNLSVDEFLSYAHSNVDFDIIAETWNKRFPETKSQTFVSPLSDFEITDVLGLQSLHTLAFGLNSHIILVFSIQTDYDSHPVCMNLMLGPDEALNNIHFFVTAEVRKVEKIIRYRNGETSKSYIYPKKLRFDLFIPNAAHTYGNKCQTVQSLPSFVSPGGGFHFFDIGYEKSIPFLKIPEMNSISDSPKVLCEDALFTIYKNSKSTSLSVQVQQSDNNKQICNFTMNTTNSTYEKMKKFVQSSGFSKNVVEKGSIQKSTKNENLNSFLEGKNILLAETCNSAYLVIQTNFNETSDETKIKINMIDTAQIDFDHYIISYKKKLSRPLTYRDLDHPLIHLLCFKGLIEIMEYSVDYLNDLLDIKTHDEKGKFKFDVKVYPKLDDNSPFFQYYSANELSKYSKESLLSYLDKLIHEYPLFLNGHADGQNQPTIEQLKNYIITSPSGFGYELYYFIFKLNKIVVQMKNSTIGFEPIIVSTIMELYSIQVYLSNIYSNSTKKDGNPINALLLQDVRSIHDFLARVTNKYFDSEEALKKNAENSAYPVKITTFIQSLNKIQDQQLPDPPYKFVLTDKYENSDSNANKNNNPKDESLEEDLKSARATYESKLIPKYQYEFCKIIQDATILPTVFFTVYSAYNVCFAYVSQQNLYVIAKDDEQSKLYIGHCETMNTEIQYNVEDPSKHIEGTFVAAVFMESLKATVICYSNDGKNSIGLFNIDGEKFDSIELTSNLQSLAVISKSWIAAFDENDEILMFKVTSKQISLEQNQKWRLFKELNIKELLLSRKTNPCSFIGPSSQSHSLLANAEKEETDEDNKGVETEIFGMYQGNSRVYSYITDHNQFESTNIQKNQNISQIPIKLNFHDNYDYSTKKSKVYPKYFPKKETGFNLIDVNCSLCEFFPSMIVRDSKVVTFDENKGIFSLFDFDFKTFKTMPFQIYQFYQNTLDHISLFANEALIQSVDFWNVRVYVVIDLCGSASTFCNVLFGTDFGEIDEEEIWSGFSCSYSRASLILLVKVNDPINIMKAISMLNNMSARDTNQSSSVQAGFPIFVCGRTKEQIDNAIRLDNEKMPSIFYVIHSDVNYGKCDLNNKIIHLPQEENMYSNCLNELKEQLINHGVSDKISISNISDADNDSDNDEDDANDKGKPKKKKSQVESQKKKNNNNNDKNPKAKRRSIVKKAKKGKKDEKEMKKKMKKKEKRKEKTLKEKIKELKSSITEYDRERALQINKEIICLYLAVKKFTMYPMKTILHYCKIDMNNFTEPPINFYNNDTIQMLTFK</sequence>
<proteinExistence type="predicted"/>
<dbReference type="Proteomes" id="UP000179807">
    <property type="component" value="Unassembled WGS sequence"/>
</dbReference>
<evidence type="ECO:0000313" key="3">
    <source>
        <dbReference type="Proteomes" id="UP000179807"/>
    </source>
</evidence>
<accession>A0A1J4J982</accession>
<feature type="region of interest" description="Disordered" evidence="1">
    <location>
        <begin position="1227"/>
        <end position="1304"/>
    </location>
</feature>
<dbReference type="GeneID" id="94830142"/>
<dbReference type="VEuPathDB" id="TrichDB:TRFO_10401"/>
<name>A0A1J4J982_9EUKA</name>
<evidence type="ECO:0000256" key="1">
    <source>
        <dbReference type="SAM" id="MobiDB-lite"/>
    </source>
</evidence>
<evidence type="ECO:0000313" key="2">
    <source>
        <dbReference type="EMBL" id="OHS95742.1"/>
    </source>
</evidence>
<dbReference type="EMBL" id="MLAK01001226">
    <property type="protein sequence ID" value="OHS95742.1"/>
    <property type="molecule type" value="Genomic_DNA"/>
</dbReference>
<protein>
    <submittedName>
        <fullName evidence="2">Uncharacterized protein</fullName>
    </submittedName>
</protein>
<gene>
    <name evidence="2" type="ORF">TRFO_10401</name>
</gene>
<feature type="compositionally biased region" description="Acidic residues" evidence="1">
    <location>
        <begin position="1232"/>
        <end position="1243"/>
    </location>
</feature>
<feature type="compositionally biased region" description="Basic residues" evidence="1">
    <location>
        <begin position="1272"/>
        <end position="1285"/>
    </location>
</feature>
<feature type="compositionally biased region" description="Basic residues" evidence="1">
    <location>
        <begin position="1293"/>
        <end position="1304"/>
    </location>
</feature>
<keyword evidence="3" id="KW-1185">Reference proteome</keyword>